<dbReference type="InterPro" id="IPR010499">
    <property type="entry name" value="AraC_E-bd"/>
</dbReference>
<dbReference type="InterPro" id="IPR035923">
    <property type="entry name" value="TT1751-like_sf"/>
</dbReference>
<accession>A0ABS6AWF9</accession>
<proteinExistence type="predicted"/>
<dbReference type="Gene3D" id="3.20.80.10">
    <property type="entry name" value="Regulatory factor, effector binding domain"/>
    <property type="match status" value="1"/>
</dbReference>
<dbReference type="RefSeq" id="WP_215917240.1">
    <property type="nucleotide sequence ID" value="NZ_JAHKNI010000003.1"/>
</dbReference>
<dbReference type="Pfam" id="PF06445">
    <property type="entry name" value="GyrI-like"/>
    <property type="match status" value="1"/>
</dbReference>
<sequence length="289" mass="30738">MEYRVDVCESTPLSVLRLWWEVRPDRLGADIAAGMRELTATTGRAGLTACGAPAITYADEAAPGGALKIEFEVPVDLGTSLGPGSDAEVVVRPGGLVARTCHRGGYDRLGSAYAAMHEWLRASDYRQVGPPAEVYLIGPDEVSNPNLLVTEIRIPVIPAPAMTARVHAPFADVVRHTLRELAQREFELISEADMRSLLHTVPAGHLGEYLLIIACHPRLTGQAVAADPQAGWLASSTVTVHGIDSAVTIAATDPMTLAQSCVPEVQDRARELRELLADVLAAVRAGSAA</sequence>
<dbReference type="Proteomes" id="UP000733379">
    <property type="component" value="Unassembled WGS sequence"/>
</dbReference>
<dbReference type="EMBL" id="JAHKNI010000003">
    <property type="protein sequence ID" value="MBU3062390.1"/>
    <property type="molecule type" value="Genomic_DNA"/>
</dbReference>
<comment type="caution">
    <text evidence="2">The sequence shown here is derived from an EMBL/GenBank/DDBJ whole genome shotgun (WGS) entry which is preliminary data.</text>
</comment>
<dbReference type="SUPFAM" id="SSF55136">
    <property type="entry name" value="Probable bacterial effector-binding domain"/>
    <property type="match status" value="1"/>
</dbReference>
<feature type="domain" description="AraC effector-binding" evidence="1">
    <location>
        <begin position="1"/>
        <end position="157"/>
    </location>
</feature>
<dbReference type="InterPro" id="IPR029442">
    <property type="entry name" value="GyrI-like"/>
</dbReference>
<dbReference type="InterPro" id="IPR011256">
    <property type="entry name" value="Reg_factor_effector_dom_sf"/>
</dbReference>
<gene>
    <name evidence="2" type="ORF">KO481_12755</name>
</gene>
<evidence type="ECO:0000259" key="1">
    <source>
        <dbReference type="SMART" id="SM00871"/>
    </source>
</evidence>
<dbReference type="SMART" id="SM00871">
    <property type="entry name" value="AraC_E_bind"/>
    <property type="match status" value="1"/>
</dbReference>
<dbReference type="InterPro" id="IPR005180">
    <property type="entry name" value="DUF302"/>
</dbReference>
<dbReference type="CDD" id="cd14797">
    <property type="entry name" value="DUF302"/>
    <property type="match status" value="1"/>
</dbReference>
<dbReference type="Gene3D" id="3.30.310.70">
    <property type="entry name" value="TT1751-like domain"/>
    <property type="match status" value="1"/>
</dbReference>
<organism evidence="2 3">
    <name type="scientific">Nocardia albiluteola</name>
    <dbReference type="NCBI Taxonomy" id="2842303"/>
    <lineage>
        <taxon>Bacteria</taxon>
        <taxon>Bacillati</taxon>
        <taxon>Actinomycetota</taxon>
        <taxon>Actinomycetes</taxon>
        <taxon>Mycobacteriales</taxon>
        <taxon>Nocardiaceae</taxon>
        <taxon>Nocardia</taxon>
    </lineage>
</organism>
<dbReference type="SUPFAM" id="SSF103247">
    <property type="entry name" value="TT1751-like"/>
    <property type="match status" value="1"/>
</dbReference>
<evidence type="ECO:0000313" key="2">
    <source>
        <dbReference type="EMBL" id="MBU3062390.1"/>
    </source>
</evidence>
<keyword evidence="3" id="KW-1185">Reference proteome</keyword>
<reference evidence="2 3" key="1">
    <citation type="submission" date="2021-06" db="EMBL/GenBank/DDBJ databases">
        <title>Actinomycetes sequencing.</title>
        <authorList>
            <person name="Shan Q."/>
        </authorList>
    </citation>
    <scope>NUCLEOTIDE SEQUENCE [LARGE SCALE GENOMIC DNA]</scope>
    <source>
        <strain evidence="2 3">NEAU-G5</strain>
    </source>
</reference>
<protein>
    <submittedName>
        <fullName evidence="2">GyrI-like domain-containing protein</fullName>
    </submittedName>
</protein>
<evidence type="ECO:0000313" key="3">
    <source>
        <dbReference type="Proteomes" id="UP000733379"/>
    </source>
</evidence>
<name>A0ABS6AWF9_9NOCA</name>